<evidence type="ECO:0000313" key="1">
    <source>
        <dbReference type="Proteomes" id="UP000095286"/>
    </source>
</evidence>
<accession>A0AC35UB57</accession>
<dbReference type="WBParaSite" id="RSKR_0000972460.1">
    <property type="protein sequence ID" value="RSKR_0000972460.1"/>
    <property type="gene ID" value="RSKR_0000972460"/>
</dbReference>
<dbReference type="Proteomes" id="UP000095286">
    <property type="component" value="Unplaced"/>
</dbReference>
<reference evidence="2" key="1">
    <citation type="submission" date="2016-11" db="UniProtKB">
        <authorList>
            <consortium name="WormBaseParasite"/>
        </authorList>
    </citation>
    <scope>IDENTIFICATION</scope>
    <source>
        <strain evidence="2">KR3021</strain>
    </source>
</reference>
<name>A0AC35UB57_9BILA</name>
<evidence type="ECO:0000313" key="2">
    <source>
        <dbReference type="WBParaSite" id="RSKR_0000972460.1"/>
    </source>
</evidence>
<proteinExistence type="predicted"/>
<sequence>MMRDSRYVSTFLNGYVKESQNGDERQKNLDKKDWVEKMKGTNKAEGRLEVSNLAIKVATKDVEVLFDVCDIQLKREGKGRRIGIFEVWTGTKKSVLRIMRQHKHVYLDGPLLRFADLTIFRRRHDRRRISARRRSKIL</sequence>
<organism evidence="1 2">
    <name type="scientific">Rhabditophanes sp. KR3021</name>
    <dbReference type="NCBI Taxonomy" id="114890"/>
    <lineage>
        <taxon>Eukaryota</taxon>
        <taxon>Metazoa</taxon>
        <taxon>Ecdysozoa</taxon>
        <taxon>Nematoda</taxon>
        <taxon>Chromadorea</taxon>
        <taxon>Rhabditida</taxon>
        <taxon>Tylenchina</taxon>
        <taxon>Panagrolaimomorpha</taxon>
        <taxon>Strongyloidoidea</taxon>
        <taxon>Alloionematidae</taxon>
        <taxon>Rhabditophanes</taxon>
    </lineage>
</organism>
<protein>
    <submittedName>
        <fullName evidence="2">NTR domain-containing protein</fullName>
    </submittedName>
</protein>